<dbReference type="InterPro" id="IPR000713">
    <property type="entry name" value="Mur_ligase_N"/>
</dbReference>
<dbReference type="PANTHER" id="PTHR43445">
    <property type="entry name" value="UDP-N-ACETYLMURAMATE--L-ALANINE LIGASE-RELATED"/>
    <property type="match status" value="1"/>
</dbReference>
<dbReference type="Gene3D" id="3.40.1190.10">
    <property type="entry name" value="Mur-like, catalytic domain"/>
    <property type="match status" value="1"/>
</dbReference>
<name>A0A4Q0AJD5_9BACT</name>
<dbReference type="Gene3D" id="3.40.50.720">
    <property type="entry name" value="NAD(P)-binding Rossmann-like Domain"/>
    <property type="match status" value="1"/>
</dbReference>
<evidence type="ECO:0008006" key="5">
    <source>
        <dbReference type="Google" id="ProtNLM"/>
    </source>
</evidence>
<dbReference type="EMBL" id="SCKW01000006">
    <property type="protein sequence ID" value="RWZ79598.1"/>
    <property type="molecule type" value="Genomic_DNA"/>
</dbReference>
<dbReference type="AlphaFoldDB" id="A0A4Q0AJD5"/>
<evidence type="ECO:0000313" key="4">
    <source>
        <dbReference type="Proteomes" id="UP000289269"/>
    </source>
</evidence>
<evidence type="ECO:0000259" key="2">
    <source>
        <dbReference type="Pfam" id="PF08245"/>
    </source>
</evidence>
<sequence length="426" mass="47227">MHVYFSGVGGVGVGPLAEIALDLGYRVSGSDPAISQQTATLKNRGVVICQNQGGHDMAKLHELNPIDWFVYTSALPPDNGELLFARQNGIRASKRHELLNHVIRQQRLKLIAVAGTHGKTTTSAMLAWLLGGLGEPVSYSVGTALSFGPSGRYQPGSRFFVYECDEYDRNFLQFKPDLSVITSLDYDHPDSYAKPEDYRQAFRDFLNQSAIGLMWQSDAEYLGVPPEAGHIKIYPEASGQLDGISLAGPHNRRNAFLAVAAAERLLEGVRREKIVKLINNFPGTARRFEKLADNLYSDYAHHPKEIAATLQLAAELSDKIAVVYQPHQNLRQHAVAGTYGGCFEPARTIYWLPTYLSREDPSLKVLSPAELTDGLDERHRIILSVLDDRLWQNIQKARRAGCLVVAMSAGSLDGWLRQKLVEDTET</sequence>
<dbReference type="SUPFAM" id="SSF53623">
    <property type="entry name" value="MurD-like peptide ligases, catalytic domain"/>
    <property type="match status" value="1"/>
</dbReference>
<dbReference type="GO" id="GO:0005524">
    <property type="term" value="F:ATP binding"/>
    <property type="evidence" value="ECO:0007669"/>
    <property type="project" value="InterPro"/>
</dbReference>
<dbReference type="InterPro" id="IPR036565">
    <property type="entry name" value="Mur-like_cat_sf"/>
</dbReference>
<evidence type="ECO:0000313" key="3">
    <source>
        <dbReference type="EMBL" id="RWZ79598.1"/>
    </source>
</evidence>
<dbReference type="SUPFAM" id="SSF51984">
    <property type="entry name" value="MurCD N-terminal domain"/>
    <property type="match status" value="1"/>
</dbReference>
<gene>
    <name evidence="3" type="ORF">EOT04_00935</name>
</gene>
<dbReference type="PANTHER" id="PTHR43445:SF3">
    <property type="entry name" value="UDP-N-ACETYLMURAMATE--L-ALANINE LIGASE"/>
    <property type="match status" value="1"/>
</dbReference>
<accession>A0A4Q0AJD5</accession>
<dbReference type="Pfam" id="PF01225">
    <property type="entry name" value="Mur_ligase"/>
    <property type="match status" value="1"/>
</dbReference>
<dbReference type="InterPro" id="IPR036615">
    <property type="entry name" value="Mur_ligase_C_dom_sf"/>
</dbReference>
<dbReference type="Pfam" id="PF08245">
    <property type="entry name" value="Mur_ligase_M"/>
    <property type="match status" value="1"/>
</dbReference>
<dbReference type="InterPro" id="IPR013221">
    <property type="entry name" value="Mur_ligase_cen"/>
</dbReference>
<feature type="domain" description="Mur ligase N-terminal catalytic" evidence="1">
    <location>
        <begin position="2"/>
        <end position="106"/>
    </location>
</feature>
<feature type="domain" description="Mur ligase central" evidence="2">
    <location>
        <begin position="113"/>
        <end position="210"/>
    </location>
</feature>
<dbReference type="SUPFAM" id="SSF53244">
    <property type="entry name" value="MurD-like peptide ligases, peptide-binding domain"/>
    <property type="match status" value="1"/>
</dbReference>
<dbReference type="InterPro" id="IPR050061">
    <property type="entry name" value="MurCDEF_pg_biosynth"/>
</dbReference>
<reference evidence="3" key="1">
    <citation type="submission" date="2019-01" db="EMBL/GenBank/DDBJ databases">
        <title>Genomic signatures and co-occurrence patterns of the ultra-small Saccharimodia (Patescibacteria phylum) suggest a symbiotic lifestyle.</title>
        <authorList>
            <person name="Lemos L."/>
            <person name="Medeiros J."/>
            <person name="Andreote F."/>
            <person name="Fernandes G."/>
            <person name="Varani A."/>
            <person name="Oliveira G."/>
            <person name="Pylro V."/>
        </authorList>
    </citation>
    <scope>NUCLEOTIDE SEQUENCE [LARGE SCALE GENOMIC DNA]</scope>
    <source>
        <strain evidence="3">AMD01</strain>
    </source>
</reference>
<organism evidence="3 4">
    <name type="scientific">Candidatus Chaera renei</name>
    <dbReference type="NCBI Taxonomy" id="2506947"/>
    <lineage>
        <taxon>Bacteria</taxon>
        <taxon>Candidatus Saccharimonadota</taxon>
        <taxon>Candidatus Saccharimonadia</taxon>
        <taxon>Candidatus Saccharimonadales</taxon>
        <taxon>Candidatus Saccharimonadaceae</taxon>
        <taxon>Candidatus Chaera</taxon>
    </lineage>
</organism>
<evidence type="ECO:0000259" key="1">
    <source>
        <dbReference type="Pfam" id="PF01225"/>
    </source>
</evidence>
<protein>
    <recommendedName>
        <fullName evidence="5">UDP-N-acetylmuramate--L-alanine ligase</fullName>
    </recommendedName>
</protein>
<keyword evidence="4" id="KW-1185">Reference proteome</keyword>
<dbReference type="Gene3D" id="3.90.190.20">
    <property type="entry name" value="Mur ligase, C-terminal domain"/>
    <property type="match status" value="1"/>
</dbReference>
<proteinExistence type="predicted"/>
<comment type="caution">
    <text evidence="3">The sequence shown here is derived from an EMBL/GenBank/DDBJ whole genome shotgun (WGS) entry which is preliminary data.</text>
</comment>
<dbReference type="GO" id="GO:0016881">
    <property type="term" value="F:acid-amino acid ligase activity"/>
    <property type="evidence" value="ECO:0007669"/>
    <property type="project" value="InterPro"/>
</dbReference>
<dbReference type="Proteomes" id="UP000289269">
    <property type="component" value="Unassembled WGS sequence"/>
</dbReference>